<dbReference type="EMBL" id="JBHMBW010000012">
    <property type="protein sequence ID" value="MFB9624372.1"/>
    <property type="molecule type" value="Genomic_DNA"/>
</dbReference>
<evidence type="ECO:0000313" key="2">
    <source>
        <dbReference type="Proteomes" id="UP001589532"/>
    </source>
</evidence>
<accession>A0ABV5RY64</accession>
<sequence length="71" mass="7431">MRKGRPAEEAADRRCLCNGLLAAIGLGQHRADGYDEPPLLTLGQDAAFLAGLPDDHSAADVVAHILLGARV</sequence>
<organism evidence="1 2">
    <name type="scientific">Nonomuraea helvata</name>
    <dbReference type="NCBI Taxonomy" id="37484"/>
    <lineage>
        <taxon>Bacteria</taxon>
        <taxon>Bacillati</taxon>
        <taxon>Actinomycetota</taxon>
        <taxon>Actinomycetes</taxon>
        <taxon>Streptosporangiales</taxon>
        <taxon>Streptosporangiaceae</taxon>
        <taxon>Nonomuraea</taxon>
    </lineage>
</organism>
<gene>
    <name evidence="1" type="ORF">ACFFSA_14905</name>
</gene>
<evidence type="ECO:0000313" key="1">
    <source>
        <dbReference type="EMBL" id="MFB9624372.1"/>
    </source>
</evidence>
<proteinExistence type="predicted"/>
<reference evidence="1 2" key="1">
    <citation type="submission" date="2024-09" db="EMBL/GenBank/DDBJ databases">
        <authorList>
            <person name="Sun Q."/>
            <person name="Mori K."/>
        </authorList>
    </citation>
    <scope>NUCLEOTIDE SEQUENCE [LARGE SCALE GENOMIC DNA]</scope>
    <source>
        <strain evidence="1 2">JCM 3143</strain>
    </source>
</reference>
<dbReference type="RefSeq" id="WP_344985621.1">
    <property type="nucleotide sequence ID" value="NZ_BAAAXV010000001.1"/>
</dbReference>
<comment type="caution">
    <text evidence="1">The sequence shown here is derived from an EMBL/GenBank/DDBJ whole genome shotgun (WGS) entry which is preliminary data.</text>
</comment>
<dbReference type="Proteomes" id="UP001589532">
    <property type="component" value="Unassembled WGS sequence"/>
</dbReference>
<keyword evidence="2" id="KW-1185">Reference proteome</keyword>
<protein>
    <submittedName>
        <fullName evidence="1">Uncharacterized protein</fullName>
    </submittedName>
</protein>
<name>A0ABV5RY64_9ACTN</name>